<reference evidence="2" key="1">
    <citation type="submission" date="2018-11" db="EMBL/GenBank/DDBJ databases">
        <title>Proposal to divide the Flavobacteriaceae and reorganize its genera based on Amino Acid Identity values calculated from whole genome sequences.</title>
        <authorList>
            <person name="Nicholson A.C."/>
            <person name="Gulvik C.A."/>
            <person name="Whitney A.M."/>
            <person name="Humrighouse B.W."/>
            <person name="Bell M."/>
            <person name="Holmes B."/>
            <person name="Steigerwalt A.G."/>
            <person name="Villarma A."/>
            <person name="Sheth M."/>
            <person name="Batra D."/>
            <person name="Pryor J."/>
            <person name="Bernardet J.-F."/>
            <person name="Hugo C."/>
            <person name="Kampfer P."/>
            <person name="Newman J."/>
            <person name="McQuiston J.R."/>
        </authorList>
    </citation>
    <scope>NUCLEOTIDE SEQUENCE [LARGE SCALE GENOMIC DNA]</scope>
    <source>
        <strain evidence="2">G0229</strain>
    </source>
</reference>
<evidence type="ECO:0000313" key="1">
    <source>
        <dbReference type="EMBL" id="AZB25935.1"/>
    </source>
</evidence>
<dbReference type="Proteomes" id="UP000271193">
    <property type="component" value="Chromosome"/>
</dbReference>
<organism evidence="1 2">
    <name type="scientific">Chryseobacterium bernardetii</name>
    <dbReference type="NCBI Taxonomy" id="1241978"/>
    <lineage>
        <taxon>Bacteria</taxon>
        <taxon>Pseudomonadati</taxon>
        <taxon>Bacteroidota</taxon>
        <taxon>Flavobacteriia</taxon>
        <taxon>Flavobacteriales</taxon>
        <taxon>Weeksellaceae</taxon>
        <taxon>Chryseobacterium group</taxon>
        <taxon>Chryseobacterium</taxon>
    </lineage>
</organism>
<protein>
    <submittedName>
        <fullName evidence="1">Uncharacterized protein</fullName>
    </submittedName>
</protein>
<sequence length="66" mass="7836">MNPFPEVLTDENAKERHPDFKKALFELNTENITTENLNHLIRIYTNTKEISYRNKILKLLYDPSIS</sequence>
<dbReference type="EMBL" id="CP033932">
    <property type="protein sequence ID" value="AZB25935.1"/>
    <property type="molecule type" value="Genomic_DNA"/>
</dbReference>
<dbReference type="RefSeq" id="WP_123870886.1">
    <property type="nucleotide sequence ID" value="NZ_CP033932.1"/>
</dbReference>
<name>A0A3G6T9F5_9FLAO</name>
<proteinExistence type="predicted"/>
<gene>
    <name evidence="1" type="ORF">EG339_15745</name>
</gene>
<dbReference type="GeneID" id="99066266"/>
<dbReference type="AlphaFoldDB" id="A0A3G6T9F5"/>
<evidence type="ECO:0000313" key="2">
    <source>
        <dbReference type="Proteomes" id="UP000271193"/>
    </source>
</evidence>
<accession>A0A3G6T9F5</accession>
<dbReference type="KEGG" id="cben:EG339_15745"/>
<keyword evidence="2" id="KW-1185">Reference proteome</keyword>